<organism evidence="1 2">
    <name type="scientific">Goodea atripinnis</name>
    <dbReference type="NCBI Taxonomy" id="208336"/>
    <lineage>
        <taxon>Eukaryota</taxon>
        <taxon>Metazoa</taxon>
        <taxon>Chordata</taxon>
        <taxon>Craniata</taxon>
        <taxon>Vertebrata</taxon>
        <taxon>Euteleostomi</taxon>
        <taxon>Actinopterygii</taxon>
        <taxon>Neopterygii</taxon>
        <taxon>Teleostei</taxon>
        <taxon>Neoteleostei</taxon>
        <taxon>Acanthomorphata</taxon>
        <taxon>Ovalentaria</taxon>
        <taxon>Atherinomorphae</taxon>
        <taxon>Cyprinodontiformes</taxon>
        <taxon>Goodeidae</taxon>
        <taxon>Goodea</taxon>
    </lineage>
</organism>
<comment type="caution">
    <text evidence="1">The sequence shown here is derived from an EMBL/GenBank/DDBJ whole genome shotgun (WGS) entry which is preliminary data.</text>
</comment>
<reference evidence="1 2" key="1">
    <citation type="submission" date="2021-06" db="EMBL/GenBank/DDBJ databases">
        <authorList>
            <person name="Palmer J.M."/>
        </authorList>
    </citation>
    <scope>NUCLEOTIDE SEQUENCE [LARGE SCALE GENOMIC DNA]</scope>
    <source>
        <strain evidence="1 2">GA_2019</strain>
        <tissue evidence="1">Muscle</tissue>
    </source>
</reference>
<evidence type="ECO:0000313" key="1">
    <source>
        <dbReference type="EMBL" id="MEQ2176019.1"/>
    </source>
</evidence>
<accession>A0ABV0NX53</accession>
<evidence type="ECO:0000313" key="2">
    <source>
        <dbReference type="Proteomes" id="UP001476798"/>
    </source>
</evidence>
<sequence length="164" mass="18339">MVWECFATSGPGQANTEGKYPPISLLTLCLSIPGLRSKKQSQAHKQVLLHVDPKKKKENEGFGGALSKPGLFDSQTLGCIHTCHFWSALNGPEFVSSLGPDLLRRCETLKRTVVRTKQPDRVLRWSRSASKRTLVRFAYGLNTNQPRSEPTTKGVRLFEHKKPP</sequence>
<dbReference type="Proteomes" id="UP001476798">
    <property type="component" value="Unassembled WGS sequence"/>
</dbReference>
<name>A0ABV0NX53_9TELE</name>
<protein>
    <submittedName>
        <fullName evidence="1">Uncharacterized protein</fullName>
    </submittedName>
</protein>
<keyword evidence="2" id="KW-1185">Reference proteome</keyword>
<proteinExistence type="predicted"/>
<dbReference type="EMBL" id="JAHRIO010052570">
    <property type="protein sequence ID" value="MEQ2176019.1"/>
    <property type="molecule type" value="Genomic_DNA"/>
</dbReference>
<gene>
    <name evidence="1" type="ORF">GOODEAATRI_023872</name>
</gene>